<comment type="caution">
    <text evidence="12">The sequence shown here is derived from an EMBL/GenBank/DDBJ whole genome shotgun (WGS) entry which is preliminary data.</text>
</comment>
<dbReference type="GO" id="GO:0005524">
    <property type="term" value="F:ATP binding"/>
    <property type="evidence" value="ECO:0007669"/>
    <property type="project" value="UniProtKB-KW"/>
</dbReference>
<feature type="compositionally biased region" description="Low complexity" evidence="9">
    <location>
        <begin position="361"/>
        <end position="370"/>
    </location>
</feature>
<reference evidence="12 13" key="1">
    <citation type="submission" date="2015-02" db="EMBL/GenBank/DDBJ databases">
        <title>Draft genome sequences of ten Microbacterium spp. with emphasis on heavy metal contaminated environments.</title>
        <authorList>
            <person name="Corretto E."/>
        </authorList>
    </citation>
    <scope>NUCLEOTIDE SEQUENCE [LARGE SCALE GENOMIC DNA]</scope>
    <source>
        <strain evidence="12 13">DSM 12510</strain>
    </source>
</reference>
<dbReference type="PROSITE" id="PS50011">
    <property type="entry name" value="PROTEIN_KINASE_DOM"/>
    <property type="match status" value="1"/>
</dbReference>
<dbReference type="FunFam" id="1.10.510.10:FF:000021">
    <property type="entry name" value="Serine/threonine protein kinase"/>
    <property type="match status" value="1"/>
</dbReference>
<dbReference type="Proteomes" id="UP000033956">
    <property type="component" value="Unassembled WGS sequence"/>
</dbReference>
<dbReference type="InterPro" id="IPR011009">
    <property type="entry name" value="Kinase-like_dom_sf"/>
</dbReference>
<evidence type="ECO:0000313" key="12">
    <source>
        <dbReference type="EMBL" id="KJL38450.1"/>
    </source>
</evidence>
<evidence type="ECO:0000256" key="3">
    <source>
        <dbReference type="ARBA" id="ARBA00022679"/>
    </source>
</evidence>
<comment type="catalytic activity">
    <reaction evidence="7">
        <text>L-threonyl-[protein] + ATP = O-phospho-L-threonyl-[protein] + ADP + H(+)</text>
        <dbReference type="Rhea" id="RHEA:46608"/>
        <dbReference type="Rhea" id="RHEA-COMP:11060"/>
        <dbReference type="Rhea" id="RHEA-COMP:11605"/>
        <dbReference type="ChEBI" id="CHEBI:15378"/>
        <dbReference type="ChEBI" id="CHEBI:30013"/>
        <dbReference type="ChEBI" id="CHEBI:30616"/>
        <dbReference type="ChEBI" id="CHEBI:61977"/>
        <dbReference type="ChEBI" id="CHEBI:456216"/>
        <dbReference type="EC" id="2.7.11.1"/>
    </reaction>
</comment>
<dbReference type="Gene3D" id="3.30.200.20">
    <property type="entry name" value="Phosphorylase Kinase, domain 1"/>
    <property type="match status" value="1"/>
</dbReference>
<dbReference type="GO" id="GO:0106310">
    <property type="term" value="F:protein serine kinase activity"/>
    <property type="evidence" value="ECO:0007669"/>
    <property type="project" value="RHEA"/>
</dbReference>
<dbReference type="PATRIC" id="fig|92835.4.peg.2760"/>
<evidence type="ECO:0000256" key="9">
    <source>
        <dbReference type="SAM" id="MobiDB-lite"/>
    </source>
</evidence>
<evidence type="ECO:0000256" key="4">
    <source>
        <dbReference type="ARBA" id="ARBA00022741"/>
    </source>
</evidence>
<protein>
    <recommendedName>
        <fullName evidence="1">non-specific serine/threonine protein kinase</fullName>
        <ecNumber evidence="1">2.7.11.1</ecNumber>
    </recommendedName>
</protein>
<feature type="region of interest" description="Disordered" evidence="9">
    <location>
        <begin position="358"/>
        <end position="389"/>
    </location>
</feature>
<dbReference type="OrthoDB" id="9762169at2"/>
<dbReference type="EMBL" id="JYIZ01000055">
    <property type="protein sequence ID" value="KJL38450.1"/>
    <property type="molecule type" value="Genomic_DNA"/>
</dbReference>
<dbReference type="FunFam" id="3.30.200.20:FF:000035">
    <property type="entry name" value="Serine/threonine protein kinase Stk1"/>
    <property type="match status" value="1"/>
</dbReference>
<dbReference type="Pfam" id="PF00069">
    <property type="entry name" value="Pkinase"/>
    <property type="match status" value="1"/>
</dbReference>
<dbReference type="CDD" id="cd14014">
    <property type="entry name" value="STKc_PknB_like"/>
    <property type="match status" value="1"/>
</dbReference>
<evidence type="ECO:0000256" key="10">
    <source>
        <dbReference type="SAM" id="Phobius"/>
    </source>
</evidence>
<evidence type="ECO:0000256" key="6">
    <source>
        <dbReference type="ARBA" id="ARBA00022840"/>
    </source>
</evidence>
<dbReference type="GO" id="GO:0045717">
    <property type="term" value="P:negative regulation of fatty acid biosynthetic process"/>
    <property type="evidence" value="ECO:0007669"/>
    <property type="project" value="UniProtKB-ARBA"/>
</dbReference>
<keyword evidence="10" id="KW-0472">Membrane</keyword>
<keyword evidence="2" id="KW-0723">Serine/threonine-protein kinase</keyword>
<keyword evidence="3 12" id="KW-0808">Transferase</keyword>
<keyword evidence="10" id="KW-0812">Transmembrane</keyword>
<dbReference type="Gene3D" id="1.10.510.10">
    <property type="entry name" value="Transferase(Phosphotransferase) domain 1"/>
    <property type="match status" value="1"/>
</dbReference>
<keyword evidence="13" id="KW-1185">Reference proteome</keyword>
<comment type="catalytic activity">
    <reaction evidence="8">
        <text>L-seryl-[protein] + ATP = O-phospho-L-seryl-[protein] + ADP + H(+)</text>
        <dbReference type="Rhea" id="RHEA:17989"/>
        <dbReference type="Rhea" id="RHEA-COMP:9863"/>
        <dbReference type="Rhea" id="RHEA-COMP:11604"/>
        <dbReference type="ChEBI" id="CHEBI:15378"/>
        <dbReference type="ChEBI" id="CHEBI:29999"/>
        <dbReference type="ChEBI" id="CHEBI:30616"/>
        <dbReference type="ChEBI" id="CHEBI:83421"/>
        <dbReference type="ChEBI" id="CHEBI:456216"/>
        <dbReference type="EC" id="2.7.11.1"/>
    </reaction>
</comment>
<dbReference type="SMART" id="SM00220">
    <property type="entry name" value="S_TKc"/>
    <property type="match status" value="1"/>
</dbReference>
<dbReference type="STRING" id="92835.RS81_02723"/>
<keyword evidence="5 12" id="KW-0418">Kinase</keyword>
<dbReference type="InterPro" id="IPR000719">
    <property type="entry name" value="Prot_kinase_dom"/>
</dbReference>
<dbReference type="PANTHER" id="PTHR43289:SF6">
    <property type="entry name" value="SERINE_THREONINE-PROTEIN KINASE NEKL-3"/>
    <property type="match status" value="1"/>
</dbReference>
<keyword evidence="6" id="KW-0067">ATP-binding</keyword>
<gene>
    <name evidence="12" type="primary">pknA</name>
    <name evidence="12" type="ORF">RS81_02723</name>
</gene>
<accession>A0A0M2H3R8</accession>
<name>A0A0M2H3R8_9MICO</name>
<dbReference type="EC" id="2.7.11.1" evidence="1"/>
<evidence type="ECO:0000313" key="13">
    <source>
        <dbReference type="Proteomes" id="UP000033956"/>
    </source>
</evidence>
<evidence type="ECO:0000256" key="1">
    <source>
        <dbReference type="ARBA" id="ARBA00012513"/>
    </source>
</evidence>
<dbReference type="InterPro" id="IPR008271">
    <property type="entry name" value="Ser/Thr_kinase_AS"/>
</dbReference>
<feature type="compositionally biased region" description="Gly residues" evidence="9">
    <location>
        <begin position="573"/>
        <end position="592"/>
    </location>
</feature>
<feature type="transmembrane region" description="Helical" evidence="10">
    <location>
        <begin position="334"/>
        <end position="354"/>
    </location>
</feature>
<proteinExistence type="predicted"/>
<dbReference type="AlphaFoldDB" id="A0A0M2H3R8"/>
<feature type="domain" description="Protein kinase" evidence="11">
    <location>
        <begin position="13"/>
        <end position="269"/>
    </location>
</feature>
<sequence>MRPTQGVTFGGRYELDSRIAIGGMGEVWEATDHVIGRTVAIKILKDEYMGDPGFLERFRAEARHAALVNHEGIASVFDYGEENGSAFLVMELVPGEALSTILERDTSLSTDKTLDIVAQTSAALQAAHAAGLVHRDIKPGNLLITPDGRVKITDFGIARIADQVPLTATGQVMGTVQYLSPEQASGHPASPATDIYSLGIVAYESVAGKRPFTGESQVAIAMAQINEQPPPLPPTVAEPVQNLIMAMIAKKPEERPTSAAAVARAATALRRGDVTAAAAAVPAVAAGVVASDDVTRLLTSAGSTAAATQLLPAPDGEAEETPEKKKRSPWTWPLIALIILLLLVLGGTIAAIVANQGGEEPTASTSTPRDTPTPTPTPTDTPTPTPTEERINVNDLGLVGKTCDEARGIVEGADLVASCSAGAAAPTADDVGLVYNVDPTGNVVAGATITMLAYGDQTALEAPTAPTLSATEVEPGGTVQVSWTGYACPAGEGSPSSYDFTASNGTFANGQSTSSFTLAQAPAVVTVPTTSTSGSVVVSYTVTCSGGPSGARTSPASSEVTAAIVAPAEDNSGEGGDGSGEGGGDDSGSGNG</sequence>
<keyword evidence="10" id="KW-1133">Transmembrane helix</keyword>
<feature type="compositionally biased region" description="Pro residues" evidence="9">
    <location>
        <begin position="371"/>
        <end position="385"/>
    </location>
</feature>
<evidence type="ECO:0000256" key="8">
    <source>
        <dbReference type="ARBA" id="ARBA00048679"/>
    </source>
</evidence>
<dbReference type="PROSITE" id="PS00108">
    <property type="entry name" value="PROTEIN_KINASE_ST"/>
    <property type="match status" value="1"/>
</dbReference>
<dbReference type="GO" id="GO:0004674">
    <property type="term" value="F:protein serine/threonine kinase activity"/>
    <property type="evidence" value="ECO:0007669"/>
    <property type="project" value="UniProtKB-KW"/>
</dbReference>
<evidence type="ECO:0000256" key="2">
    <source>
        <dbReference type="ARBA" id="ARBA00022527"/>
    </source>
</evidence>
<evidence type="ECO:0000256" key="5">
    <source>
        <dbReference type="ARBA" id="ARBA00022777"/>
    </source>
</evidence>
<evidence type="ECO:0000259" key="11">
    <source>
        <dbReference type="PROSITE" id="PS50011"/>
    </source>
</evidence>
<dbReference type="PANTHER" id="PTHR43289">
    <property type="entry name" value="MITOGEN-ACTIVATED PROTEIN KINASE KINASE KINASE 20-RELATED"/>
    <property type="match status" value="1"/>
</dbReference>
<organism evidence="12 13">
    <name type="scientific">Microbacterium terrae</name>
    <dbReference type="NCBI Taxonomy" id="69369"/>
    <lineage>
        <taxon>Bacteria</taxon>
        <taxon>Bacillati</taxon>
        <taxon>Actinomycetota</taxon>
        <taxon>Actinomycetes</taxon>
        <taxon>Micrococcales</taxon>
        <taxon>Microbacteriaceae</taxon>
        <taxon>Microbacterium</taxon>
    </lineage>
</organism>
<feature type="region of interest" description="Disordered" evidence="9">
    <location>
        <begin position="308"/>
        <end position="327"/>
    </location>
</feature>
<evidence type="ECO:0000256" key="7">
    <source>
        <dbReference type="ARBA" id="ARBA00047899"/>
    </source>
</evidence>
<keyword evidence="4" id="KW-0547">Nucleotide-binding</keyword>
<feature type="region of interest" description="Disordered" evidence="9">
    <location>
        <begin position="565"/>
        <end position="592"/>
    </location>
</feature>
<dbReference type="SUPFAM" id="SSF56112">
    <property type="entry name" value="Protein kinase-like (PK-like)"/>
    <property type="match status" value="1"/>
</dbReference>
<dbReference type="RefSeq" id="WP_045276627.1">
    <property type="nucleotide sequence ID" value="NZ_BSES01000003.1"/>
</dbReference>